<dbReference type="EMBL" id="LSSL01005988">
    <property type="protein sequence ID" value="OLY78598.1"/>
    <property type="molecule type" value="Genomic_DNA"/>
</dbReference>
<proteinExistence type="predicted"/>
<gene>
    <name evidence="1" type="ORF">AYI68_g7348</name>
</gene>
<comment type="caution">
    <text evidence="1">The sequence shown here is derived from an EMBL/GenBank/DDBJ whole genome shotgun (WGS) entry which is preliminary data.</text>
</comment>
<dbReference type="Gene3D" id="1.20.930.60">
    <property type="match status" value="1"/>
</dbReference>
<evidence type="ECO:0000313" key="2">
    <source>
        <dbReference type="Proteomes" id="UP000187455"/>
    </source>
</evidence>
<keyword evidence="2" id="KW-1185">Reference proteome</keyword>
<dbReference type="Proteomes" id="UP000187455">
    <property type="component" value="Unassembled WGS sequence"/>
</dbReference>
<name>A0A1R0GNZ7_9FUNG</name>
<protein>
    <submittedName>
        <fullName evidence="1">Uncharacterized protein</fullName>
    </submittedName>
</protein>
<reference evidence="1 2" key="1">
    <citation type="journal article" date="2016" name="Mol. Biol. Evol.">
        <title>Genome-Wide Survey of Gut Fungi (Harpellales) Reveals the First Horizontally Transferred Ubiquitin Gene from a Mosquito Host.</title>
        <authorList>
            <person name="Wang Y."/>
            <person name="White M.M."/>
            <person name="Kvist S."/>
            <person name="Moncalvo J.M."/>
        </authorList>
    </citation>
    <scope>NUCLEOTIDE SEQUENCE [LARGE SCALE GENOMIC DNA]</scope>
    <source>
        <strain evidence="1 2">ALG-7-W6</strain>
    </source>
</reference>
<sequence length="46" mass="5424">MTTAKVLSPLDSDSVGDYEQYNEHLKYFEGSTWLTAPFLLWETYLY</sequence>
<dbReference type="AlphaFoldDB" id="A0A1R0GNZ7"/>
<dbReference type="OrthoDB" id="541375at2759"/>
<accession>A0A1R0GNZ7</accession>
<feature type="non-terminal residue" evidence="1">
    <location>
        <position position="46"/>
    </location>
</feature>
<organism evidence="1 2">
    <name type="scientific">Smittium mucronatum</name>
    <dbReference type="NCBI Taxonomy" id="133383"/>
    <lineage>
        <taxon>Eukaryota</taxon>
        <taxon>Fungi</taxon>
        <taxon>Fungi incertae sedis</taxon>
        <taxon>Zoopagomycota</taxon>
        <taxon>Kickxellomycotina</taxon>
        <taxon>Harpellomycetes</taxon>
        <taxon>Harpellales</taxon>
        <taxon>Legeriomycetaceae</taxon>
        <taxon>Smittium</taxon>
    </lineage>
</organism>
<evidence type="ECO:0000313" key="1">
    <source>
        <dbReference type="EMBL" id="OLY78598.1"/>
    </source>
</evidence>